<reference evidence="1 2" key="1">
    <citation type="journal article" date="2015" name="Virus Genes">
        <title>The genome sequence of Agrotis segetum nucleopolyhedrovirus B (AgseNPV-B) reveals a new baculovirus species within the Agrotis baculovirus complex.</title>
        <authorList>
            <person name="Wennmann J.T."/>
            <person name="Gueli Alletti G."/>
            <person name="Jehle J.A."/>
        </authorList>
    </citation>
    <scope>NUCLEOTIDE SEQUENCE [LARGE SCALE GENOMIC DNA]</scope>
    <source>
        <strain evidence="1">English</strain>
    </source>
</reference>
<dbReference type="RefSeq" id="YP_009112566.1">
    <property type="nucleotide sequence ID" value="NC_025960.1"/>
</dbReference>
<dbReference type="OrthoDB" id="35928at10239"/>
<accession>A0A0A7KR31</accession>
<proteinExistence type="predicted"/>
<name>A0A0A7KR31_9ABAC</name>
<dbReference type="GeneID" id="22619595"/>
<evidence type="ECO:0000313" key="2">
    <source>
        <dbReference type="Proteomes" id="UP000202327"/>
    </source>
</evidence>
<organism evidence="1 2">
    <name type="scientific">Agrotis segetum nucleopolyhedrovirus B</name>
    <dbReference type="NCBI Taxonomy" id="1580580"/>
    <lineage>
        <taxon>Viruses</taxon>
        <taxon>Viruses incertae sedis</taxon>
        <taxon>Naldaviricetes</taxon>
        <taxon>Lefavirales</taxon>
        <taxon>Baculoviridae</taxon>
        <taxon>Alphabaculovirus</taxon>
        <taxon>Alphabaculovirus alteragsegetum</taxon>
    </lineage>
</organism>
<keyword evidence="2" id="KW-1185">Reference proteome</keyword>
<sequence length="150" mass="17119">MTAAEHWQSRNLTELQGKCSSFILVAPPHSTVPCFRYQFFWSAKMLIRSRTPIYSGKFRIVDYYTSIVYTVQYALHILHFKAHFCTAKKFTSCCICGHVGQYSRSRTPVSVIQTMSRTPVLVTRFEARTLGKSRKPQGNHVGQHVSSALI</sequence>
<dbReference type="Proteomes" id="UP000202327">
    <property type="component" value="Segment"/>
</dbReference>
<evidence type="ECO:0000313" key="1">
    <source>
        <dbReference type="EMBL" id="AIZ48563.1"/>
    </source>
</evidence>
<dbReference type="EMBL" id="KM102981">
    <property type="protein sequence ID" value="AIZ48563.1"/>
    <property type="molecule type" value="Genomic_DNA"/>
</dbReference>
<protein>
    <submittedName>
        <fullName evidence="1">Asb005</fullName>
    </submittedName>
</protein>
<dbReference type="KEGG" id="vg:22619595"/>